<dbReference type="PANTHER" id="PTHR47973">
    <property type="entry name" value="CYSTEINE-RICH RECEPTOR-LIKE PROTEIN KINASE 3"/>
    <property type="match status" value="1"/>
</dbReference>
<evidence type="ECO:0000256" key="2">
    <source>
        <dbReference type="ARBA" id="ARBA00022679"/>
    </source>
</evidence>
<dbReference type="InterPro" id="IPR000719">
    <property type="entry name" value="Prot_kinase_dom"/>
</dbReference>
<organism evidence="8 9">
    <name type="scientific">Sphagnum jensenii</name>
    <dbReference type="NCBI Taxonomy" id="128206"/>
    <lineage>
        <taxon>Eukaryota</taxon>
        <taxon>Viridiplantae</taxon>
        <taxon>Streptophyta</taxon>
        <taxon>Embryophyta</taxon>
        <taxon>Bryophyta</taxon>
        <taxon>Sphagnophytina</taxon>
        <taxon>Sphagnopsida</taxon>
        <taxon>Sphagnales</taxon>
        <taxon>Sphagnaceae</taxon>
        <taxon>Sphagnum</taxon>
    </lineage>
</organism>
<protein>
    <recommendedName>
        <fullName evidence="7">Protein kinase domain-containing protein</fullName>
    </recommendedName>
</protein>
<evidence type="ECO:0000256" key="1">
    <source>
        <dbReference type="ARBA" id="ARBA00022527"/>
    </source>
</evidence>
<dbReference type="InterPro" id="IPR052059">
    <property type="entry name" value="CR_Ser/Thr_kinase"/>
</dbReference>
<evidence type="ECO:0000313" key="9">
    <source>
        <dbReference type="Proteomes" id="UP001497444"/>
    </source>
</evidence>
<dbReference type="CDD" id="cd14066">
    <property type="entry name" value="STKc_IRAK"/>
    <property type="match status" value="2"/>
</dbReference>
<dbReference type="EMBL" id="OZ020102">
    <property type="protein sequence ID" value="CAK9275576.1"/>
    <property type="molecule type" value="Genomic_DNA"/>
</dbReference>
<dbReference type="Gene3D" id="1.10.510.10">
    <property type="entry name" value="Transferase(Phosphotransferase) domain 1"/>
    <property type="match status" value="3"/>
</dbReference>
<feature type="binding site" evidence="6">
    <location>
        <position position="438"/>
    </location>
    <ligand>
        <name>ATP</name>
        <dbReference type="ChEBI" id="CHEBI:30616"/>
    </ligand>
</feature>
<dbReference type="InterPro" id="IPR011009">
    <property type="entry name" value="Kinase-like_dom_sf"/>
</dbReference>
<feature type="binding site" evidence="6">
    <location>
        <position position="101"/>
    </location>
    <ligand>
        <name>ATP</name>
        <dbReference type="ChEBI" id="CHEBI:30616"/>
    </ligand>
</feature>
<keyword evidence="4" id="KW-0418">Kinase</keyword>
<evidence type="ECO:0000313" key="8">
    <source>
        <dbReference type="EMBL" id="CAK9275576.1"/>
    </source>
</evidence>
<gene>
    <name evidence="8" type="ORF">CSSPJE1EN1_LOCUS21054</name>
</gene>
<dbReference type="InterPro" id="IPR008271">
    <property type="entry name" value="Ser/Thr_kinase_AS"/>
</dbReference>
<dbReference type="InterPro" id="IPR001245">
    <property type="entry name" value="Ser-Thr/Tyr_kinase_cat_dom"/>
</dbReference>
<feature type="domain" description="Protein kinase" evidence="7">
    <location>
        <begin position="69"/>
        <end position="365"/>
    </location>
</feature>
<keyword evidence="9" id="KW-1185">Reference proteome</keyword>
<feature type="binding site" evidence="6">
    <location>
        <position position="1283"/>
    </location>
    <ligand>
        <name>ATP</name>
        <dbReference type="ChEBI" id="CHEBI:30616"/>
    </ligand>
</feature>
<keyword evidence="1" id="KW-0723">Serine/threonine-protein kinase</keyword>
<keyword evidence="5 6" id="KW-0067">ATP-binding</keyword>
<keyword evidence="3 6" id="KW-0547">Nucleotide-binding</keyword>
<proteinExistence type="predicted"/>
<evidence type="ECO:0000256" key="5">
    <source>
        <dbReference type="ARBA" id="ARBA00022840"/>
    </source>
</evidence>
<dbReference type="Pfam" id="PF00069">
    <property type="entry name" value="Pkinase"/>
    <property type="match status" value="1"/>
</dbReference>
<feature type="domain" description="Protein kinase" evidence="7">
    <location>
        <begin position="1255"/>
        <end position="1431"/>
    </location>
</feature>
<evidence type="ECO:0000256" key="4">
    <source>
        <dbReference type="ARBA" id="ARBA00022777"/>
    </source>
</evidence>
<dbReference type="Pfam" id="PF07714">
    <property type="entry name" value="PK_Tyr_Ser-Thr"/>
    <property type="match status" value="2"/>
</dbReference>
<evidence type="ECO:0000256" key="6">
    <source>
        <dbReference type="PROSITE-ProRule" id="PRU10141"/>
    </source>
</evidence>
<evidence type="ECO:0000259" key="7">
    <source>
        <dbReference type="PROSITE" id="PS50011"/>
    </source>
</evidence>
<dbReference type="SMART" id="SM00220">
    <property type="entry name" value="S_TKc"/>
    <property type="match status" value="2"/>
</dbReference>
<dbReference type="Gene3D" id="3.30.200.20">
    <property type="entry name" value="Phosphorylase Kinase, domain 1"/>
    <property type="match status" value="4"/>
</dbReference>
<dbReference type="SUPFAM" id="SSF56112">
    <property type="entry name" value="Protein kinase-like (PK-like)"/>
    <property type="match status" value="3"/>
</dbReference>
<sequence>MGCVLVCPCQHTHTTDVSGHSEVSDHGLRSVSTSSHGSEAYLYKSSLQEKTTGASVFTMAELSKGTGDFSQSNKIGQGGFGLVYRCKLRDGRTVAIKRAKKGVLSNGGELAIKLLKKSEQGVTEFLNEIVLLTSVKHKNLVTLKGCCLHDVQRLLVYEFVENQNLAEVLWGDNYLQLDWPRRLNICVGIARGLSYLHEDSHQRIIHRDIKAPNILLDKQFNAKIADFGLARLFPDDESHMTTFHIAGTRGYLAPEYATLGQLSDKVDVYSFGILLLEIISGRKNIDFTLSIDKIYLLEWAWFLHENKMLQNLIDQNLNINNNLESQIQHVINVALLCVHTIPTRRPSMMHVLAMLLGEKKVEVAFRESLGSKKNYSFMSEQSNQSSKFANKEVQPTLYSYNTLKTSTKNFHQSNKLGEGGFGIVYKGVLSNGGELAIKLLKKSEQGVTEFLNEIVLLTSVKHKNLVTLKGCCLHDVQRLLVYEFVENQNLAEVLWGGNYLQLDWPRRLNICVGIARGLSYLHEDSHQRIIHRDIKAPNILLDKQFNAKIADFGLARLFPDDESHMTTFHIAGTRGYLAPEYATLGQLSDKVDVYSFGILLLEIISGRKNIDFTLSIDKIYLLEWAWFLHENKMLQNLIDQNLNINNNLESQIQHVINVALLCVHTIPTRRPSMMHVLAMLLGEKRIAVPANAEQPWVFGSQDLGFRTSKALHPTVVLSSSRHFSLRPPSLFFFSSLFSASTATFLCVQWSQIETGPQTAETEPPDCIDRRLCRRIKTRNCPTVRADSAGRLKRETLLAVTMASAHNSSPSPESFSIALPFSCRSLFNRSVDPFCSGEYPAVFLCVIPLLLRRVVISSLTYSPPLSVCTALTFFPFCSSKIHGSHTKVFFSLNAFPLTRTPETNSSSTIFTKFSYPLCPSLLCHSSGLSTSLTSKHESFQDNPGWQIANRPPFCSARSTTSFLMNTWHTPRLKTNSAPSSVALLTEKRFSTTPGTNITSWRVLTRSPPSIKHRSSTVPTPVALSTPLLPNLISHSPSLSGSKVLNRLLSPVMCWLAPESRNHCPGSESSAAVKATPWSSELAFNLSVCSWICNCGSISSTDLTTSAAIKTVTNVSNSCDKPVITLIARSSGFTSAPAASSSLSKSFALLTYFATGSPDSCLRVISSLFSCSFRAVVLPLTPFLAHPMLGIWRGQWHKISILKLNHLHACQQMHLLLSYFSHATEVQIHISHREFANKEVQPTLYSYNILKTTTRDFHRNNKLGEGGFGIVYKGVFSNGGELAIKLLKKSEQGVTEFLNEIVLLTNVKHKKLMTLKGCCLHGVQRLLVYEFVENKNLAEVLWGDNYLQLDWPRRFNICVGIARGLSYLHEDSHQRIIHRDIKAPNILLDKQFNAKIADFGLARLFPDDESHMTTFHIAGTRHGFCMKTRCCKI</sequence>
<evidence type="ECO:0000256" key="3">
    <source>
        <dbReference type="ARBA" id="ARBA00022741"/>
    </source>
</evidence>
<keyword evidence="2" id="KW-0808">Transferase</keyword>
<feature type="domain" description="Protein kinase" evidence="7">
    <location>
        <begin position="410"/>
        <end position="697"/>
    </location>
</feature>
<accession>A0ABP0XCC0</accession>
<dbReference type="InterPro" id="IPR017441">
    <property type="entry name" value="Protein_kinase_ATP_BS"/>
</dbReference>
<dbReference type="PROSITE" id="PS00108">
    <property type="entry name" value="PROTEIN_KINASE_ST"/>
    <property type="match status" value="3"/>
</dbReference>
<dbReference type="PROSITE" id="PS50011">
    <property type="entry name" value="PROTEIN_KINASE_DOM"/>
    <property type="match status" value="3"/>
</dbReference>
<name>A0ABP0XCC0_9BRYO</name>
<reference evidence="8" key="1">
    <citation type="submission" date="2024-02" db="EMBL/GenBank/DDBJ databases">
        <authorList>
            <consortium name="ELIXIR-Norway"/>
            <consortium name="Elixir Norway"/>
        </authorList>
    </citation>
    <scope>NUCLEOTIDE SEQUENCE</scope>
</reference>
<dbReference type="PROSITE" id="PS00107">
    <property type="entry name" value="PROTEIN_KINASE_ATP"/>
    <property type="match status" value="3"/>
</dbReference>
<dbReference type="Proteomes" id="UP001497444">
    <property type="component" value="Chromosome 7"/>
</dbReference>